<feature type="domain" description="PAS" evidence="7">
    <location>
        <begin position="571"/>
        <end position="641"/>
    </location>
</feature>
<dbReference type="Gene3D" id="3.30.450.40">
    <property type="match status" value="1"/>
</dbReference>
<dbReference type="InterPro" id="IPR000700">
    <property type="entry name" value="PAS-assoc_C"/>
</dbReference>
<dbReference type="SUPFAM" id="SSF55874">
    <property type="entry name" value="ATPase domain of HSP90 chaperone/DNA topoisomerase II/histidine kinase"/>
    <property type="match status" value="1"/>
</dbReference>
<dbReference type="InterPro" id="IPR029016">
    <property type="entry name" value="GAF-like_dom_sf"/>
</dbReference>
<dbReference type="EC" id="2.7.13.3" evidence="2"/>
<dbReference type="SUPFAM" id="SSF55785">
    <property type="entry name" value="PYP-like sensor domain (PAS domain)"/>
    <property type="match status" value="4"/>
</dbReference>
<dbReference type="EMBL" id="CP139487">
    <property type="protein sequence ID" value="WPU65459.1"/>
    <property type="molecule type" value="Genomic_DNA"/>
</dbReference>
<dbReference type="Gene3D" id="1.10.287.130">
    <property type="match status" value="1"/>
</dbReference>
<dbReference type="SMART" id="SM00388">
    <property type="entry name" value="HisKA"/>
    <property type="match status" value="1"/>
</dbReference>
<dbReference type="InterPro" id="IPR013656">
    <property type="entry name" value="PAS_4"/>
</dbReference>
<dbReference type="RefSeq" id="WP_321395961.1">
    <property type="nucleotide sequence ID" value="NZ_CP139487.1"/>
</dbReference>
<gene>
    <name evidence="9" type="ORF">SOO65_01735</name>
</gene>
<dbReference type="CDD" id="cd00075">
    <property type="entry name" value="HATPase"/>
    <property type="match status" value="1"/>
</dbReference>
<sequence length="958" mass="110056">MEYRGTKTYLETLFQHAPAAMAVLNTEMRYIEVNELWFKTFNLNETIIGKSHYEIFPSIPEAWKEYHKRGMAGEVLRQQEDFHMLVNGEKVWINWEVRPWYADEHKIGGIAILIKDVTEKKLIEDARQEGERKFKAIFDQVGIGIIQTTPIGDFITVNEQFARMIGYSIEELKRMNFADITYPEDINKSLNERDKMLNQKTNQSEIEKRYVKKDGSIFWARLTVSLLSDDQGNPNYFISTIQDITSRKEAEEALIENEQKFRAIFDQTAMGMAQVSLDGTIITANEKCCHVLGYSLDELQKMNFTQFTHPEDVEKDMTLLEELIAGNIPTYNIEKRYIKKDGSVAWAFLTVSLVRGTDLAPKYLIAAIHDISARKANEEELRRSRRDLKKRVEERTAYLSLLQTISSEANKSDNVFEALKISLFEICKLTKWQIGHFYMVDRGHKDKVPRSDLWCLEDETFYKPFVDKTDQIKAHDVSIISRVVSSGRPFWSNDIFHDKRLVKSEVGLLVGIKSGMAFPVLVKDEVAGVLEFFSDINIHPSPALMELMSQIGIQLGRLLERQRAKEEAEQSQYRLQAILDNLPARVYLKDLNKKYLLVNKVFKAFFNMENEDLRGKTSLDYFSPEAVEPWIQGDDDVIKKGKVVSYEVTYGKNGQGRARTFQLTKFPVIDSDGEIYAYGGISIEITDIKETEDRIRALLNSEHKARTDAEKAILARDEFISIASHELKSPITALKMKVQLMLRQLNRDANPALDKFRGSMCKLEHDADRLVTLINRLLDITRIQTGHFELNREDIVVNDLITNLVENLTLQLETTDSKLEVDMRDTIHAHWDKSRIEQVITNLITNAIKFGEKKPIKLILESTDHRARIIVIDHGRGIPPEFKSKIFDRYERANVGEGIQGLGLGLYIVKQILESHGGIITVESELGKGSTFIVELPLSEKYHIHKKRPDQRPGLGAH</sequence>
<dbReference type="PROSITE" id="PS50109">
    <property type="entry name" value="HIS_KIN"/>
    <property type="match status" value="1"/>
</dbReference>
<keyword evidence="4" id="KW-0808">Transferase</keyword>
<dbReference type="SUPFAM" id="SSF55781">
    <property type="entry name" value="GAF domain-like"/>
    <property type="match status" value="1"/>
</dbReference>
<evidence type="ECO:0000259" key="7">
    <source>
        <dbReference type="PROSITE" id="PS50112"/>
    </source>
</evidence>
<dbReference type="InterPro" id="IPR005467">
    <property type="entry name" value="His_kinase_dom"/>
</dbReference>
<dbReference type="SMART" id="SM00091">
    <property type="entry name" value="PAS"/>
    <property type="match status" value="4"/>
</dbReference>
<dbReference type="PROSITE" id="PS50112">
    <property type="entry name" value="PAS"/>
    <property type="match status" value="3"/>
</dbReference>
<dbReference type="Pfam" id="PF08447">
    <property type="entry name" value="PAS_3"/>
    <property type="match status" value="1"/>
</dbReference>
<dbReference type="FunFam" id="3.30.565.10:FF:000006">
    <property type="entry name" value="Sensor histidine kinase WalK"/>
    <property type="match status" value="1"/>
</dbReference>
<keyword evidence="10" id="KW-1185">Reference proteome</keyword>
<dbReference type="Gene3D" id="3.30.565.10">
    <property type="entry name" value="Histidine kinase-like ATPase, C-terminal domain"/>
    <property type="match status" value="1"/>
</dbReference>
<dbReference type="InterPro" id="IPR013655">
    <property type="entry name" value="PAS_fold_3"/>
</dbReference>
<dbReference type="NCBIfam" id="TIGR00229">
    <property type="entry name" value="sensory_box"/>
    <property type="match status" value="4"/>
</dbReference>
<dbReference type="GO" id="GO:0000155">
    <property type="term" value="F:phosphorelay sensor kinase activity"/>
    <property type="evidence" value="ECO:0007669"/>
    <property type="project" value="InterPro"/>
</dbReference>
<dbReference type="InterPro" id="IPR036097">
    <property type="entry name" value="HisK_dim/P_sf"/>
</dbReference>
<feature type="domain" description="PAC" evidence="8">
    <location>
        <begin position="204"/>
        <end position="256"/>
    </location>
</feature>
<dbReference type="PANTHER" id="PTHR43304">
    <property type="entry name" value="PHYTOCHROME-LIKE PROTEIN CPH1"/>
    <property type="match status" value="1"/>
</dbReference>
<reference evidence="9 10" key="1">
    <citation type="submission" date="2023-11" db="EMBL/GenBank/DDBJ databases">
        <title>Peredibacter starrii A3.12.</title>
        <authorList>
            <person name="Mitchell R.J."/>
        </authorList>
    </citation>
    <scope>NUCLEOTIDE SEQUENCE [LARGE SCALE GENOMIC DNA]</scope>
    <source>
        <strain evidence="9 10">A3.12</strain>
    </source>
</reference>
<dbReference type="Pfam" id="PF00512">
    <property type="entry name" value="HisKA"/>
    <property type="match status" value="1"/>
</dbReference>
<dbReference type="Pfam" id="PF13426">
    <property type="entry name" value="PAS_9"/>
    <property type="match status" value="1"/>
</dbReference>
<dbReference type="SUPFAM" id="SSF47384">
    <property type="entry name" value="Homodimeric domain of signal transducing histidine kinase"/>
    <property type="match status" value="1"/>
</dbReference>
<keyword evidence="5" id="KW-0418">Kinase</keyword>
<dbReference type="AlphaFoldDB" id="A0AAX4HQ73"/>
<accession>A0AAX4HQ73</accession>
<feature type="domain" description="PAS" evidence="7">
    <location>
        <begin position="130"/>
        <end position="200"/>
    </location>
</feature>
<comment type="catalytic activity">
    <reaction evidence="1">
        <text>ATP + protein L-histidine = ADP + protein N-phospho-L-histidine.</text>
        <dbReference type="EC" id="2.7.13.3"/>
    </reaction>
</comment>
<dbReference type="SMART" id="SM00387">
    <property type="entry name" value="HATPase_c"/>
    <property type="match status" value="1"/>
</dbReference>
<dbReference type="Pfam" id="PF08448">
    <property type="entry name" value="PAS_4"/>
    <property type="match status" value="2"/>
</dbReference>
<dbReference type="InterPro" id="IPR035965">
    <property type="entry name" value="PAS-like_dom_sf"/>
</dbReference>
<dbReference type="InterPro" id="IPR004358">
    <property type="entry name" value="Sig_transdc_His_kin-like_C"/>
</dbReference>
<dbReference type="Pfam" id="PF02518">
    <property type="entry name" value="HATPase_c"/>
    <property type="match status" value="1"/>
</dbReference>
<keyword evidence="3" id="KW-0597">Phosphoprotein</keyword>
<feature type="domain" description="PAC" evidence="8">
    <location>
        <begin position="644"/>
        <end position="697"/>
    </location>
</feature>
<dbReference type="CDD" id="cd00082">
    <property type="entry name" value="HisKA"/>
    <property type="match status" value="1"/>
</dbReference>
<dbReference type="InterPro" id="IPR001610">
    <property type="entry name" value="PAC"/>
</dbReference>
<dbReference type="InterPro" id="IPR003594">
    <property type="entry name" value="HATPase_dom"/>
</dbReference>
<feature type="domain" description="PAS" evidence="7">
    <location>
        <begin position="257"/>
        <end position="327"/>
    </location>
</feature>
<dbReference type="InterPro" id="IPR052162">
    <property type="entry name" value="Sensor_kinase/Photoreceptor"/>
</dbReference>
<evidence type="ECO:0000256" key="1">
    <source>
        <dbReference type="ARBA" id="ARBA00000085"/>
    </source>
</evidence>
<protein>
    <recommendedName>
        <fullName evidence="2">histidine kinase</fullName>
        <ecNumber evidence="2">2.7.13.3</ecNumber>
    </recommendedName>
</protein>
<dbReference type="SMART" id="SM00065">
    <property type="entry name" value="GAF"/>
    <property type="match status" value="1"/>
</dbReference>
<dbReference type="InterPro" id="IPR000014">
    <property type="entry name" value="PAS"/>
</dbReference>
<name>A0AAX4HQ73_9BACT</name>
<evidence type="ECO:0000259" key="6">
    <source>
        <dbReference type="PROSITE" id="PS50109"/>
    </source>
</evidence>
<evidence type="ECO:0000256" key="4">
    <source>
        <dbReference type="ARBA" id="ARBA00022679"/>
    </source>
</evidence>
<organism evidence="9 10">
    <name type="scientific">Peredibacter starrii</name>
    <dbReference type="NCBI Taxonomy" id="28202"/>
    <lineage>
        <taxon>Bacteria</taxon>
        <taxon>Pseudomonadati</taxon>
        <taxon>Bdellovibrionota</taxon>
        <taxon>Bacteriovoracia</taxon>
        <taxon>Bacteriovoracales</taxon>
        <taxon>Bacteriovoracaceae</taxon>
        <taxon>Peredibacter</taxon>
    </lineage>
</organism>
<evidence type="ECO:0000313" key="10">
    <source>
        <dbReference type="Proteomes" id="UP001324634"/>
    </source>
</evidence>
<feature type="domain" description="Histidine kinase" evidence="6">
    <location>
        <begin position="722"/>
        <end position="940"/>
    </location>
</feature>
<dbReference type="SMART" id="SM00086">
    <property type="entry name" value="PAC"/>
    <property type="match status" value="3"/>
</dbReference>
<proteinExistence type="predicted"/>
<dbReference type="Pfam" id="PF13185">
    <property type="entry name" value="GAF_2"/>
    <property type="match status" value="1"/>
</dbReference>
<feature type="domain" description="PAC" evidence="8">
    <location>
        <begin position="77"/>
        <end position="129"/>
    </location>
</feature>
<dbReference type="PRINTS" id="PR00344">
    <property type="entry name" value="BCTRLSENSOR"/>
</dbReference>
<feature type="domain" description="PAC" evidence="8">
    <location>
        <begin position="331"/>
        <end position="383"/>
    </location>
</feature>
<evidence type="ECO:0000259" key="8">
    <source>
        <dbReference type="PROSITE" id="PS50113"/>
    </source>
</evidence>
<dbReference type="InterPro" id="IPR003661">
    <property type="entry name" value="HisK_dim/P_dom"/>
</dbReference>
<evidence type="ECO:0000256" key="2">
    <source>
        <dbReference type="ARBA" id="ARBA00012438"/>
    </source>
</evidence>
<dbReference type="KEGG" id="psti:SOO65_01735"/>
<dbReference type="CDD" id="cd00130">
    <property type="entry name" value="PAS"/>
    <property type="match status" value="3"/>
</dbReference>
<dbReference type="PROSITE" id="PS50113">
    <property type="entry name" value="PAC"/>
    <property type="match status" value="4"/>
</dbReference>
<evidence type="ECO:0000313" key="9">
    <source>
        <dbReference type="EMBL" id="WPU65459.1"/>
    </source>
</evidence>
<dbReference type="Proteomes" id="UP001324634">
    <property type="component" value="Chromosome"/>
</dbReference>
<evidence type="ECO:0000256" key="5">
    <source>
        <dbReference type="ARBA" id="ARBA00022777"/>
    </source>
</evidence>
<dbReference type="InterPro" id="IPR036890">
    <property type="entry name" value="HATPase_C_sf"/>
</dbReference>
<dbReference type="Gene3D" id="3.30.450.20">
    <property type="entry name" value="PAS domain"/>
    <property type="match status" value="4"/>
</dbReference>
<evidence type="ECO:0000256" key="3">
    <source>
        <dbReference type="ARBA" id="ARBA00022553"/>
    </source>
</evidence>
<dbReference type="InterPro" id="IPR003018">
    <property type="entry name" value="GAF"/>
</dbReference>
<dbReference type="PANTHER" id="PTHR43304:SF1">
    <property type="entry name" value="PAC DOMAIN-CONTAINING PROTEIN"/>
    <property type="match status" value="1"/>
</dbReference>